<name>A0A068RPN3_9FUNG</name>
<gene>
    <name evidence="1" type="ORF">LCOR_03492.1</name>
</gene>
<comment type="caution">
    <text evidence="1">The sequence shown here is derived from an EMBL/GenBank/DDBJ whole genome shotgun (WGS) entry which is preliminary data.</text>
</comment>
<sequence length="852" mass="98653">MAAVPQQQEEVDRTEEINNAFGGNTRNIRGLNRTCDIRSILRPEYQHLRGVFITIAEQHNILARDAYNLMNMHVRRFIRAIGDYPGLGDQEGENWAPNFATINIPAGNGIQPAPGGQQVIDGQGLLIPPVTNQLLWTWAYKLVSKSPMLQNVNIRSQDAAVLDLLNTYTNHFQPMQRNEAGEASLYEPPAMYQKLLSVLSERFAREAVKNCKAMLWRNIPVYVNRLCDGYIKHMVHSETDYGIYMNLRHLAPIMTTGIINHQEATPDQLQPVDEQLGTEFVDVYQEIHQACERFLADVPLVEMQGTPSQGLLPVLAMRLIRFSFWLLWQADALDTKRWSLLPLGSTQIGFFGIDLRMLYAILHYVRDQDQDALVPEICLNQRGRVLALLPFQARFQSARQKELLWEALLNIDHVQRRRWRYSGELPGTAIRFAHFMRTDGFTANVMFERPDPRNLPRMYLQQKLATSYAHFSAIAFFPEVAKTARRDVRNDADLTDIHTGMYMLNKEPLGLNQARLKNSRLVGIDPGKREFITAIDHEQSLQLQPRENVVEVRARHYQHATMTHWVYKHTLANRQKANMQEVYDQLAQDSPNVPRLNQFKAHVACVSRNSNRLRDFSAHFKHRITRGILFSARQSYQQVMINEILGISPPDSPRETVMFINRTTKSRRRRVRRFERRRAGWERPEEETIVAYGDATLRHMKGYAPLPHWDFIKRLCRQALVVFIDEYRTSITCRHDGDDLLLCYDNRRLHCNHKKTRNRVPTGQGNRGRKVLHCKDEDGTVIGRSNLCQQRFAVGNNTWRNLIYAVKRCNVHGFLGRDVNAAARIRSVLRLYMETNGNLQSRPDSLRRDIIR</sequence>
<proteinExistence type="predicted"/>
<protein>
    <submittedName>
        <fullName evidence="1">Uncharacterized protein</fullName>
    </submittedName>
</protein>
<dbReference type="Proteomes" id="UP000027586">
    <property type="component" value="Unassembled WGS sequence"/>
</dbReference>
<accession>A0A068RPN3</accession>
<evidence type="ECO:0000313" key="1">
    <source>
        <dbReference type="EMBL" id="CDH51949.1"/>
    </source>
</evidence>
<keyword evidence="2" id="KW-1185">Reference proteome</keyword>
<evidence type="ECO:0000313" key="2">
    <source>
        <dbReference type="Proteomes" id="UP000027586"/>
    </source>
</evidence>
<dbReference type="EMBL" id="CBTN010000011">
    <property type="protein sequence ID" value="CDH51949.1"/>
    <property type="molecule type" value="Genomic_DNA"/>
</dbReference>
<dbReference type="VEuPathDB" id="FungiDB:LCOR_03492.1"/>
<dbReference type="STRING" id="1263082.A0A068RPN3"/>
<dbReference type="OrthoDB" id="2289295at2759"/>
<organism evidence="1 2">
    <name type="scientific">Lichtheimia corymbifera JMRC:FSU:9682</name>
    <dbReference type="NCBI Taxonomy" id="1263082"/>
    <lineage>
        <taxon>Eukaryota</taxon>
        <taxon>Fungi</taxon>
        <taxon>Fungi incertae sedis</taxon>
        <taxon>Mucoromycota</taxon>
        <taxon>Mucoromycotina</taxon>
        <taxon>Mucoromycetes</taxon>
        <taxon>Mucorales</taxon>
        <taxon>Lichtheimiaceae</taxon>
        <taxon>Lichtheimia</taxon>
    </lineage>
</organism>
<reference evidence="1" key="1">
    <citation type="submission" date="2013-08" db="EMBL/GenBank/DDBJ databases">
        <title>Gene expansion shapes genome architecture in the human pathogen Lichtheimia corymbifera: an evolutionary genomics analysis in the ancient terrestrial Mucorales (Mucoromycotina).</title>
        <authorList>
            <person name="Schwartze V.U."/>
            <person name="Winter S."/>
            <person name="Shelest E."/>
            <person name="Marcet-Houben M."/>
            <person name="Horn F."/>
            <person name="Wehner S."/>
            <person name="Hoffmann K."/>
            <person name="Riege K."/>
            <person name="Sammeth M."/>
            <person name="Nowrousian M."/>
            <person name="Valiante V."/>
            <person name="Linde J."/>
            <person name="Jacobsen I.D."/>
            <person name="Marz M."/>
            <person name="Brakhage A.A."/>
            <person name="Gabaldon T."/>
            <person name="Bocker S."/>
            <person name="Voigt K."/>
        </authorList>
    </citation>
    <scope>NUCLEOTIDE SEQUENCE [LARGE SCALE GENOMIC DNA]</scope>
    <source>
        <strain evidence="1">FSU 9682</strain>
    </source>
</reference>
<dbReference type="AlphaFoldDB" id="A0A068RPN3"/>